<dbReference type="EMBL" id="BT042620">
    <property type="protein sequence ID" value="ACF87625.1"/>
    <property type="molecule type" value="mRNA"/>
</dbReference>
<evidence type="ECO:0000313" key="1">
    <source>
        <dbReference type="EMBL" id="ACF87625.1"/>
    </source>
</evidence>
<protein>
    <submittedName>
        <fullName evidence="1">Uncharacterized protein</fullName>
    </submittedName>
</protein>
<sequence length="38" mass="4365">MSSPGTREIIQDHHAWAYSIYICIARARVRLCTNTSQD</sequence>
<dbReference type="AlphaFoldDB" id="B4FZT2"/>
<accession>B4FZT2</accession>
<organism evidence="1">
    <name type="scientific">Zea mays</name>
    <name type="common">Maize</name>
    <dbReference type="NCBI Taxonomy" id="4577"/>
    <lineage>
        <taxon>Eukaryota</taxon>
        <taxon>Viridiplantae</taxon>
        <taxon>Streptophyta</taxon>
        <taxon>Embryophyta</taxon>
        <taxon>Tracheophyta</taxon>
        <taxon>Spermatophyta</taxon>
        <taxon>Magnoliopsida</taxon>
        <taxon>Liliopsida</taxon>
        <taxon>Poales</taxon>
        <taxon>Poaceae</taxon>
        <taxon>PACMAD clade</taxon>
        <taxon>Panicoideae</taxon>
        <taxon>Andropogonodae</taxon>
        <taxon>Andropogoneae</taxon>
        <taxon>Tripsacinae</taxon>
        <taxon>Zea</taxon>
    </lineage>
</organism>
<name>B4FZT2_MAIZE</name>
<reference evidence="1" key="1">
    <citation type="journal article" date="2009" name="PLoS Genet.">
        <title>Sequencing, mapping, and analysis of 27,455 maize full-length cDNAs.</title>
        <authorList>
            <person name="Soderlund C."/>
            <person name="Descour A."/>
            <person name="Kudrna D."/>
            <person name="Bomhoff M."/>
            <person name="Boyd L."/>
            <person name="Currie J."/>
            <person name="Angelova A."/>
            <person name="Collura K."/>
            <person name="Wissotski M."/>
            <person name="Ashley E."/>
            <person name="Morrow D."/>
            <person name="Fernandes J."/>
            <person name="Walbot V."/>
            <person name="Yu Y."/>
        </authorList>
    </citation>
    <scope>NUCLEOTIDE SEQUENCE</scope>
    <source>
        <strain evidence="1">B73</strain>
    </source>
</reference>
<proteinExistence type="evidence at transcript level"/>